<accession>W4RIH4</accession>
<gene>
    <name evidence="1" type="ORF">JCM21738_778</name>
</gene>
<keyword evidence="2" id="KW-1185">Reference proteome</keyword>
<sequence>MALFKRKKQSSPVIESDQLNELVDNNSEELGEETDIDLVKTSLSFHPDWELSNQEKYVYMYKHQQLPLLKANQISISGIKKIDFEEGFVVIAFLRNTLAKSIRLEEMGILILDDSGKAVARKTFELDGLGELPAMSCRPWRFLFTNDDKLIENISDDNWSIAFEVPEKSNQHQLDLEETWKSQLTEKMVKDLEELVAKLPPLSNNEISFTGIEARLLDDGRLSVSLFIRNGYNKDIQLQKLPLIVEDTNGTKVAQGNFTLDNFSVKANTSKPWTFIFPETLVQEKNPNLTTWKVYPPQ</sequence>
<dbReference type="NCBIfam" id="TIGR04399">
    <property type="entry name" value="acc_Sec_SLAP"/>
    <property type="match status" value="1"/>
</dbReference>
<protein>
    <recommendedName>
        <fullName evidence="3">Accessory Sec system S-layer assembly protein</fullName>
    </recommendedName>
</protein>
<dbReference type="InterPro" id="IPR030910">
    <property type="entry name" value="SLAP_dom"/>
</dbReference>
<dbReference type="InterPro" id="IPR030911">
    <property type="entry name" value="Sec_acc_SLAP"/>
</dbReference>
<organism evidence="1 2">
    <name type="scientific">Mesobacillus boroniphilus JCM 21738</name>
    <dbReference type="NCBI Taxonomy" id="1294265"/>
    <lineage>
        <taxon>Bacteria</taxon>
        <taxon>Bacillati</taxon>
        <taxon>Bacillota</taxon>
        <taxon>Bacilli</taxon>
        <taxon>Bacillales</taxon>
        <taxon>Bacillaceae</taxon>
        <taxon>Mesobacillus</taxon>
    </lineage>
</organism>
<comment type="caution">
    <text evidence="1">The sequence shown here is derived from an EMBL/GenBank/DDBJ whole genome shotgun (WGS) entry which is preliminary data.</text>
</comment>
<evidence type="ECO:0000313" key="2">
    <source>
        <dbReference type="Proteomes" id="UP000018949"/>
    </source>
</evidence>
<evidence type="ECO:0008006" key="3">
    <source>
        <dbReference type="Google" id="ProtNLM"/>
    </source>
</evidence>
<dbReference type="Proteomes" id="UP000018949">
    <property type="component" value="Unassembled WGS sequence"/>
</dbReference>
<reference evidence="1 2" key="1">
    <citation type="submission" date="2013-12" db="EMBL/GenBank/DDBJ databases">
        <title>NBRP : Genome information of microbial organism related human and environment.</title>
        <authorList>
            <person name="Hattori M."/>
            <person name="Oshima K."/>
            <person name="Inaba H."/>
            <person name="Suda W."/>
            <person name="Sakamoto M."/>
            <person name="Iino T."/>
            <person name="Kitahara M."/>
            <person name="Oshida Y."/>
            <person name="Iida T."/>
            <person name="Kudo T."/>
            <person name="Itoh T."/>
            <person name="Ahmed I."/>
            <person name="Ohkuma M."/>
        </authorList>
    </citation>
    <scope>NUCLEOTIDE SEQUENCE [LARGE SCALE GENOMIC DNA]</scope>
    <source>
        <strain evidence="1 2">JCM 21738</strain>
    </source>
</reference>
<evidence type="ECO:0000313" key="1">
    <source>
        <dbReference type="EMBL" id="GAE44096.1"/>
    </source>
</evidence>
<dbReference type="RefSeq" id="WP_023613725.1">
    <property type="nucleotide sequence ID" value="NZ_BAUW01000005.1"/>
</dbReference>
<dbReference type="EMBL" id="BAUW01000005">
    <property type="protein sequence ID" value="GAE44096.1"/>
    <property type="molecule type" value="Genomic_DNA"/>
</dbReference>
<dbReference type="NCBIfam" id="TIGR04398">
    <property type="entry name" value="SLAP_DUP"/>
    <property type="match status" value="2"/>
</dbReference>
<name>W4RIH4_9BACI</name>
<dbReference type="eggNOG" id="ENOG502Z9IH">
    <property type="taxonomic scope" value="Bacteria"/>
</dbReference>
<proteinExistence type="predicted"/>
<dbReference type="AlphaFoldDB" id="W4RIH4"/>